<dbReference type="Pfam" id="PF07522">
    <property type="entry name" value="DRMBL"/>
    <property type="match status" value="1"/>
</dbReference>
<dbReference type="Gene3D" id="3.40.50.12650">
    <property type="match status" value="1"/>
</dbReference>
<evidence type="ECO:0000259" key="1">
    <source>
        <dbReference type="Pfam" id="PF07522"/>
    </source>
</evidence>
<protein>
    <recommendedName>
        <fullName evidence="1">DNA repair metallo-beta-lactamase domain-containing protein</fullName>
    </recommendedName>
</protein>
<dbReference type="AlphaFoldDB" id="J9DNY7"/>
<reference evidence="3" key="2">
    <citation type="submission" date="2015-07" db="EMBL/GenBank/DDBJ databases">
        <title>Contrasting host-pathogen interactions and genome evolution in two generalist and specialist microsporidian pathogens of mosquitoes.</title>
        <authorList>
            <consortium name="The Broad Institute Genomics Platform"/>
            <consortium name="The Broad Institute Genome Sequencing Center for Infectious Disease"/>
            <person name="Cuomo C.A."/>
            <person name="Sanscrainte N.D."/>
            <person name="Goldberg J.M."/>
            <person name="Heiman D."/>
            <person name="Young S."/>
            <person name="Zeng Q."/>
            <person name="Becnel J.J."/>
            <person name="Birren B.W."/>
        </authorList>
    </citation>
    <scope>NUCLEOTIDE SEQUENCE [LARGE SCALE GENOMIC DNA]</scope>
    <source>
        <strain evidence="3">USNM 41457</strain>
    </source>
</reference>
<dbReference type="EMBL" id="AFBI03000047">
    <property type="protein sequence ID" value="EJW03057.1"/>
    <property type="molecule type" value="Genomic_DNA"/>
</dbReference>
<evidence type="ECO:0000313" key="2">
    <source>
        <dbReference type="EMBL" id="EJW03057.1"/>
    </source>
</evidence>
<keyword evidence="3" id="KW-1185">Reference proteome</keyword>
<name>J9DNY7_EDHAE</name>
<dbReference type="Proteomes" id="UP000003163">
    <property type="component" value="Unassembled WGS sequence"/>
</dbReference>
<organism evidence="2 3">
    <name type="scientific">Edhazardia aedis (strain USNM 41457)</name>
    <name type="common">Microsporidian parasite</name>
    <dbReference type="NCBI Taxonomy" id="1003232"/>
    <lineage>
        <taxon>Eukaryota</taxon>
        <taxon>Fungi</taxon>
        <taxon>Fungi incertae sedis</taxon>
        <taxon>Microsporidia</taxon>
        <taxon>Edhazardia</taxon>
    </lineage>
</organism>
<dbReference type="HOGENOM" id="CLU_1781870_0_0_1"/>
<comment type="caution">
    <text evidence="2">The sequence shown here is derived from an EMBL/GenBank/DDBJ whole genome shotgun (WGS) entry which is preliminary data.</text>
</comment>
<dbReference type="OrthoDB" id="262529at2759"/>
<feature type="domain" description="DNA repair metallo-beta-lactamase" evidence="1">
    <location>
        <begin position="37"/>
        <end position="136"/>
    </location>
</feature>
<proteinExistence type="predicted"/>
<dbReference type="InterPro" id="IPR011084">
    <property type="entry name" value="DRMBL"/>
</dbReference>
<feature type="non-terminal residue" evidence="2">
    <location>
        <position position="1"/>
    </location>
</feature>
<dbReference type="VEuPathDB" id="MicrosporidiaDB:EDEG_02561"/>
<dbReference type="InParanoid" id="J9DNY7"/>
<evidence type="ECO:0000313" key="3">
    <source>
        <dbReference type="Proteomes" id="UP000003163"/>
    </source>
</evidence>
<accession>J9DNY7</accession>
<gene>
    <name evidence="2" type="ORF">EDEG_02561</name>
</gene>
<reference evidence="2 3" key="1">
    <citation type="submission" date="2011-08" db="EMBL/GenBank/DDBJ databases">
        <authorList>
            <person name="Liu Z.J."/>
            <person name="Shi F.L."/>
            <person name="Lu J.Q."/>
            <person name="Li M."/>
            <person name="Wang Z.L."/>
        </authorList>
    </citation>
    <scope>NUCLEOTIDE SEQUENCE [LARGE SCALE GENOMIC DNA]</scope>
    <source>
        <strain evidence="2 3">USNM 41457</strain>
    </source>
</reference>
<sequence>FVNLTCTMTSKNLNNNHSELSKRNKIVENKYNSVFDRLTDDPINADIFLIPMMHVNNKQKLKTVTENLNVDRVCVFVGSGWNEKTVFHNFEKKSGEKIRKGIEVNFFRYSEHSSSGELTSFKNIMKYKKLVKTVNNTWIIEYPEKK</sequence>